<dbReference type="SUPFAM" id="SSF51206">
    <property type="entry name" value="cAMP-binding domain-like"/>
    <property type="match status" value="1"/>
</dbReference>
<organism evidence="3 4">
    <name type="scientific">Plasticicumulans acidivorans</name>
    <dbReference type="NCBI Taxonomy" id="886464"/>
    <lineage>
        <taxon>Bacteria</taxon>
        <taxon>Pseudomonadati</taxon>
        <taxon>Pseudomonadota</taxon>
        <taxon>Gammaproteobacteria</taxon>
        <taxon>Candidatus Competibacteraceae</taxon>
        <taxon>Plasticicumulans</taxon>
    </lineage>
</organism>
<dbReference type="Gene3D" id="3.10.580.10">
    <property type="entry name" value="CBS-domain"/>
    <property type="match status" value="1"/>
</dbReference>
<dbReference type="InterPro" id="IPR046342">
    <property type="entry name" value="CBS_dom_sf"/>
</dbReference>
<dbReference type="InterPro" id="IPR018821">
    <property type="entry name" value="DUF294_put_nucleoTrafse_sb-bd"/>
</dbReference>
<reference evidence="3 4" key="1">
    <citation type="submission" date="2018-05" db="EMBL/GenBank/DDBJ databases">
        <title>Genomic Encyclopedia of Type Strains, Phase IV (KMG-IV): sequencing the most valuable type-strain genomes for metagenomic binning, comparative biology and taxonomic classification.</title>
        <authorList>
            <person name="Goeker M."/>
        </authorList>
    </citation>
    <scope>NUCLEOTIDE SEQUENCE [LARGE SCALE GENOMIC DNA]</scope>
    <source>
        <strain evidence="3 4">DSM 23606</strain>
    </source>
</reference>
<keyword evidence="1" id="KW-0129">CBS domain</keyword>
<name>A0A317MTR2_9GAMM</name>
<dbReference type="InterPro" id="IPR014710">
    <property type="entry name" value="RmlC-like_jellyroll"/>
</dbReference>
<dbReference type="Pfam" id="PF10335">
    <property type="entry name" value="DUF294_C"/>
    <property type="match status" value="1"/>
</dbReference>
<dbReference type="InterPro" id="IPR018490">
    <property type="entry name" value="cNMP-bd_dom_sf"/>
</dbReference>
<dbReference type="InterPro" id="IPR005105">
    <property type="entry name" value="GlnD_Uridyltrans_N"/>
</dbReference>
<dbReference type="OrthoDB" id="9808528at2"/>
<dbReference type="EMBL" id="QGTJ01000007">
    <property type="protein sequence ID" value="PWV60688.1"/>
    <property type="molecule type" value="Genomic_DNA"/>
</dbReference>
<keyword evidence="4" id="KW-1185">Reference proteome</keyword>
<dbReference type="SMART" id="SM00116">
    <property type="entry name" value="CBS"/>
    <property type="match status" value="2"/>
</dbReference>
<dbReference type="CDD" id="cd04589">
    <property type="entry name" value="CBS_pair_CAP-ED_NT_Pol-beta-like_DUF294_assoc"/>
    <property type="match status" value="1"/>
</dbReference>
<feature type="domain" description="Cyclic nucleotide-binding" evidence="2">
    <location>
        <begin position="12"/>
        <end position="126"/>
    </location>
</feature>
<dbReference type="Pfam" id="PF00027">
    <property type="entry name" value="cNMP_binding"/>
    <property type="match status" value="1"/>
</dbReference>
<proteinExistence type="predicted"/>
<dbReference type="CDD" id="cd05401">
    <property type="entry name" value="NT_GlnE_GlnD_like"/>
    <property type="match status" value="1"/>
</dbReference>
<accession>A0A317MTR2</accession>
<gene>
    <name evidence="3" type="ORF">C7443_107263</name>
</gene>
<evidence type="ECO:0000256" key="1">
    <source>
        <dbReference type="ARBA" id="ARBA00023122"/>
    </source>
</evidence>
<dbReference type="InterPro" id="IPR000644">
    <property type="entry name" value="CBS_dom"/>
</dbReference>
<dbReference type="InterPro" id="IPR051257">
    <property type="entry name" value="Diverse_CBS-Domain"/>
</dbReference>
<sequence>MEPLALLAQTEPFDQLAPAILDQAASRADIAYFSQGSTILEAGAVPDALFVVVRGTVQGLINGQERARFGSGDLFDVESLLRHRSTYQLLAREDSVCVTLPRSCFIELLGASAEFADFCLEDIAERATNERTASRQDLADFMIATIGDAYIHPPLTVDATTSIHDAAVAMREHRATSLLVERNGAIGICSGTDLRDAVVIARRSPDDPVGDIASYELVSLEADDFLFNALLTMTRHSISRVVIRRDQQIAGVLEQVDLLSFLSSHTHLIAVQIERAATLEELATASRALVDVIEALHGKGVKLHYIGQLVSELNKKLFAKLFALLAPAELLANSCLIVMGSEGREEQILKTDQDNALILRDGYTHPDLSRITQAFTEALVSFGYPRCPGNIMVSNPFWTRSVSAFRDEIFDWIQRPGEDSFMHFAIFVDAMPVAGNAGLLDELRQYVFQQLQSNKPFFARFARATVSFETPLGFFANFVVEKGAHREELDLKKGGIFPLTHGIRSLALEHRIEATNTLERIELLRSRGVLEAQFAVELAEALTVLSTLRLKSGLQKARSNEAQNNYINPANLNKLERELLRDSFKIVNEFKKFISFHFKLNLIT</sequence>
<evidence type="ECO:0000313" key="3">
    <source>
        <dbReference type="EMBL" id="PWV60688.1"/>
    </source>
</evidence>
<dbReference type="RefSeq" id="WP_110019164.1">
    <property type="nucleotide sequence ID" value="NZ_QGTJ01000007.1"/>
</dbReference>
<protein>
    <submittedName>
        <fullName evidence="3">CBS domain-containing protein</fullName>
    </submittedName>
</protein>
<dbReference type="SUPFAM" id="SSF54631">
    <property type="entry name" value="CBS-domain pair"/>
    <property type="match status" value="1"/>
</dbReference>
<dbReference type="Proteomes" id="UP000246569">
    <property type="component" value="Unassembled WGS sequence"/>
</dbReference>
<dbReference type="Pfam" id="PF00571">
    <property type="entry name" value="CBS"/>
    <property type="match status" value="2"/>
</dbReference>
<dbReference type="PANTHER" id="PTHR43080">
    <property type="entry name" value="CBS DOMAIN-CONTAINING PROTEIN CBSX3, MITOCHONDRIAL"/>
    <property type="match status" value="1"/>
</dbReference>
<dbReference type="Gene3D" id="2.60.120.10">
    <property type="entry name" value="Jelly Rolls"/>
    <property type="match status" value="1"/>
</dbReference>
<dbReference type="Pfam" id="PF03445">
    <property type="entry name" value="DUF294"/>
    <property type="match status" value="1"/>
</dbReference>
<dbReference type="GO" id="GO:0008773">
    <property type="term" value="F:[protein-PII] uridylyltransferase activity"/>
    <property type="evidence" value="ECO:0007669"/>
    <property type="project" value="InterPro"/>
</dbReference>
<dbReference type="PANTHER" id="PTHR43080:SF2">
    <property type="entry name" value="CBS DOMAIN-CONTAINING PROTEIN"/>
    <property type="match status" value="1"/>
</dbReference>
<dbReference type="AlphaFoldDB" id="A0A317MTR2"/>
<comment type="caution">
    <text evidence="3">The sequence shown here is derived from an EMBL/GenBank/DDBJ whole genome shotgun (WGS) entry which is preliminary data.</text>
</comment>
<dbReference type="PROSITE" id="PS50042">
    <property type="entry name" value="CNMP_BINDING_3"/>
    <property type="match status" value="1"/>
</dbReference>
<dbReference type="SMART" id="SM00100">
    <property type="entry name" value="cNMP"/>
    <property type="match status" value="1"/>
</dbReference>
<evidence type="ECO:0000313" key="4">
    <source>
        <dbReference type="Proteomes" id="UP000246569"/>
    </source>
</evidence>
<evidence type="ECO:0000259" key="2">
    <source>
        <dbReference type="PROSITE" id="PS50042"/>
    </source>
</evidence>
<dbReference type="InterPro" id="IPR000595">
    <property type="entry name" value="cNMP-bd_dom"/>
</dbReference>
<dbReference type="CDD" id="cd00038">
    <property type="entry name" value="CAP_ED"/>
    <property type="match status" value="1"/>
</dbReference>